<dbReference type="Proteomes" id="UP001243009">
    <property type="component" value="Unassembled WGS sequence"/>
</dbReference>
<evidence type="ECO:0000256" key="5">
    <source>
        <dbReference type="ARBA" id="ARBA00023136"/>
    </source>
</evidence>
<keyword evidence="4" id="KW-1133">Transmembrane helix</keyword>
<dbReference type="InterPro" id="IPR033480">
    <property type="entry name" value="sCache_2"/>
</dbReference>
<keyword evidence="3" id="KW-0812">Transmembrane</keyword>
<feature type="chain" id="PRO_5047532328" evidence="6">
    <location>
        <begin position="31"/>
        <end position="164"/>
    </location>
</feature>
<evidence type="ECO:0000259" key="7">
    <source>
        <dbReference type="SMART" id="SM01049"/>
    </source>
</evidence>
<name>A0ABT9ED85_9PROT</name>
<evidence type="ECO:0000256" key="2">
    <source>
        <dbReference type="ARBA" id="ARBA00022475"/>
    </source>
</evidence>
<protein>
    <submittedName>
        <fullName evidence="8">Cache domain-containing protein</fullName>
    </submittedName>
</protein>
<evidence type="ECO:0000313" key="9">
    <source>
        <dbReference type="Proteomes" id="UP001243009"/>
    </source>
</evidence>
<sequence length="164" mass="18043">MICSLRRTGCRHLLAALAAACLVTAPPAAADPDFDDMAARAATVELTQRAFTHIREVGRERALADFNRADGGFVQGEAYVFCHDAGSRVLAHGGNPRLVGRDMSDTVDPDGRRPGHELTRIGLSEGEGWFEFRWPNPVTKRIQRRVAYIRKVDDATVCGSGYFR</sequence>
<organism evidence="8 9">
    <name type="scientific">Paracraurococcus lichenis</name>
    <dbReference type="NCBI Taxonomy" id="3064888"/>
    <lineage>
        <taxon>Bacteria</taxon>
        <taxon>Pseudomonadati</taxon>
        <taxon>Pseudomonadota</taxon>
        <taxon>Alphaproteobacteria</taxon>
        <taxon>Acetobacterales</taxon>
        <taxon>Roseomonadaceae</taxon>
        <taxon>Paracraurococcus</taxon>
    </lineage>
</organism>
<keyword evidence="5" id="KW-0472">Membrane</keyword>
<keyword evidence="2" id="KW-1003">Cell membrane</keyword>
<dbReference type="Pfam" id="PF17200">
    <property type="entry name" value="sCache_2"/>
    <property type="match status" value="1"/>
</dbReference>
<dbReference type="Gene3D" id="3.30.450.20">
    <property type="entry name" value="PAS domain"/>
    <property type="match status" value="1"/>
</dbReference>
<evidence type="ECO:0000256" key="4">
    <source>
        <dbReference type="ARBA" id="ARBA00022989"/>
    </source>
</evidence>
<comment type="caution">
    <text evidence="8">The sequence shown here is derived from an EMBL/GenBank/DDBJ whole genome shotgun (WGS) entry which is preliminary data.</text>
</comment>
<keyword evidence="6" id="KW-0732">Signal</keyword>
<evidence type="ECO:0000256" key="1">
    <source>
        <dbReference type="ARBA" id="ARBA00004651"/>
    </source>
</evidence>
<evidence type="ECO:0000256" key="6">
    <source>
        <dbReference type="SAM" id="SignalP"/>
    </source>
</evidence>
<evidence type="ECO:0000256" key="3">
    <source>
        <dbReference type="ARBA" id="ARBA00022692"/>
    </source>
</evidence>
<keyword evidence="9" id="KW-1185">Reference proteome</keyword>
<reference evidence="8 9" key="1">
    <citation type="submission" date="2023-08" db="EMBL/GenBank/DDBJ databases">
        <title>The draft genome sequence of Paracraurococcus sp. LOR1-02.</title>
        <authorList>
            <person name="Kingkaew E."/>
            <person name="Tanasupawat S."/>
        </authorList>
    </citation>
    <scope>NUCLEOTIDE SEQUENCE [LARGE SCALE GENOMIC DNA]</scope>
    <source>
        <strain evidence="8 9">LOR1-02</strain>
    </source>
</reference>
<dbReference type="SMART" id="SM01049">
    <property type="entry name" value="Cache_2"/>
    <property type="match status" value="1"/>
</dbReference>
<dbReference type="EMBL" id="JAUTWS010000179">
    <property type="protein sequence ID" value="MDO9714182.1"/>
    <property type="molecule type" value="Genomic_DNA"/>
</dbReference>
<proteinExistence type="predicted"/>
<comment type="subcellular location">
    <subcellularLocation>
        <location evidence="1">Cell membrane</location>
        <topology evidence="1">Multi-pass membrane protein</topology>
    </subcellularLocation>
</comment>
<evidence type="ECO:0000313" key="8">
    <source>
        <dbReference type="EMBL" id="MDO9714182.1"/>
    </source>
</evidence>
<gene>
    <name evidence="8" type="ORF">Q7A36_38155</name>
</gene>
<feature type="signal peptide" evidence="6">
    <location>
        <begin position="1"/>
        <end position="30"/>
    </location>
</feature>
<dbReference type="RefSeq" id="WP_305109022.1">
    <property type="nucleotide sequence ID" value="NZ_JAUTWS010000179.1"/>
</dbReference>
<accession>A0ABT9ED85</accession>
<feature type="domain" description="Single Cache" evidence="7">
    <location>
        <begin position="37"/>
        <end position="116"/>
    </location>
</feature>